<comment type="caution">
    <text evidence="1">The sequence shown here is derived from an EMBL/GenBank/DDBJ whole genome shotgun (WGS) entry which is preliminary data.</text>
</comment>
<dbReference type="AlphaFoldDB" id="L1QGK4"/>
<accession>L1QGK4</accession>
<proteinExistence type="predicted"/>
<dbReference type="EMBL" id="AMEZ01000053">
    <property type="protein sequence ID" value="EKY26717.1"/>
    <property type="molecule type" value="Genomic_DNA"/>
</dbReference>
<name>L1QGK4_9CLOT</name>
<reference evidence="1 2" key="1">
    <citation type="submission" date="2012-05" db="EMBL/GenBank/DDBJ databases">
        <authorList>
            <person name="Weinstock G."/>
            <person name="Sodergren E."/>
            <person name="Lobos E.A."/>
            <person name="Fulton L."/>
            <person name="Fulton R."/>
            <person name="Courtney L."/>
            <person name="Fronick C."/>
            <person name="O'Laughlin M."/>
            <person name="Godfrey J."/>
            <person name="Wilson R.M."/>
            <person name="Miner T."/>
            <person name="Farmer C."/>
            <person name="Delehaunty K."/>
            <person name="Cordes M."/>
            <person name="Minx P."/>
            <person name="Tomlinson C."/>
            <person name="Chen J."/>
            <person name="Wollam A."/>
            <person name="Pepin K.H."/>
            <person name="Bhonagiri V."/>
            <person name="Zhang X."/>
            <person name="Suruliraj S."/>
            <person name="Warren W."/>
            <person name="Mitreva M."/>
            <person name="Mardis E.R."/>
            <person name="Wilson R.K."/>
        </authorList>
    </citation>
    <scope>NUCLEOTIDE SEQUENCE [LARGE SCALE GENOMIC DNA]</scope>
    <source>
        <strain evidence="1 2">DSM 1785</strain>
    </source>
</reference>
<evidence type="ECO:0000313" key="1">
    <source>
        <dbReference type="EMBL" id="EKY26717.1"/>
    </source>
</evidence>
<gene>
    <name evidence="1" type="ORF">HMPREF0216_01902</name>
</gene>
<dbReference type="Proteomes" id="UP000010420">
    <property type="component" value="Unassembled WGS sequence"/>
</dbReference>
<dbReference type="PATRIC" id="fig|545697.3.peg.1872"/>
<dbReference type="HOGENOM" id="CLU_3151231_0_0_9"/>
<sequence>MYSEFRLNNKNIVDIYPIKKQIKRWFNCKWGSINDHKKLVRDVSKIGH</sequence>
<evidence type="ECO:0000313" key="2">
    <source>
        <dbReference type="Proteomes" id="UP000010420"/>
    </source>
</evidence>
<protein>
    <submittedName>
        <fullName evidence="1">Uncharacterized protein</fullName>
    </submittedName>
</protein>
<keyword evidence="2" id="KW-1185">Reference proteome</keyword>
<organism evidence="1 2">
    <name type="scientific">Clostridium celatum DSM 1785</name>
    <dbReference type="NCBI Taxonomy" id="545697"/>
    <lineage>
        <taxon>Bacteria</taxon>
        <taxon>Bacillati</taxon>
        <taxon>Bacillota</taxon>
        <taxon>Clostridia</taxon>
        <taxon>Eubacteriales</taxon>
        <taxon>Clostridiaceae</taxon>
        <taxon>Clostridium</taxon>
    </lineage>
</organism>